<dbReference type="InterPro" id="IPR050883">
    <property type="entry name" value="PNGase"/>
</dbReference>
<evidence type="ECO:0000313" key="3">
    <source>
        <dbReference type="EMBL" id="KRN11735.1"/>
    </source>
</evidence>
<dbReference type="Gene3D" id="1.20.1610.10">
    <property type="entry name" value="alpha-1,2-mannosidases domains"/>
    <property type="match status" value="1"/>
</dbReference>
<dbReference type="OrthoDB" id="9804511at2"/>
<dbReference type="Gene3D" id="1.20.1050.60">
    <property type="entry name" value="alpha-1,2-mannosidase"/>
    <property type="match status" value="1"/>
</dbReference>
<dbReference type="InterPro" id="IPR014718">
    <property type="entry name" value="GH-type_carb-bd"/>
</dbReference>
<dbReference type="GO" id="GO:0005829">
    <property type="term" value="C:cytosol"/>
    <property type="evidence" value="ECO:0007669"/>
    <property type="project" value="TreeGrafter"/>
</dbReference>
<protein>
    <submittedName>
        <fullName evidence="2 3">Alpha-1,2-mannosidase</fullName>
    </submittedName>
</protein>
<dbReference type="EMBL" id="AYZO01000019">
    <property type="protein sequence ID" value="KRN11735.1"/>
    <property type="molecule type" value="Genomic_DNA"/>
</dbReference>
<dbReference type="GO" id="GO:0005975">
    <property type="term" value="P:carbohydrate metabolic process"/>
    <property type="evidence" value="ECO:0007669"/>
    <property type="project" value="InterPro"/>
</dbReference>
<dbReference type="AlphaFoldDB" id="I7JZH7"/>
<dbReference type="InterPro" id="IPR012939">
    <property type="entry name" value="Glyco_hydro_92"/>
</dbReference>
<evidence type="ECO:0000259" key="1">
    <source>
        <dbReference type="Pfam" id="PF07971"/>
    </source>
</evidence>
<dbReference type="GO" id="GO:0030246">
    <property type="term" value="F:carbohydrate binding"/>
    <property type="evidence" value="ECO:0007669"/>
    <property type="project" value="InterPro"/>
</dbReference>
<dbReference type="RefSeq" id="WP_008472168.1">
    <property type="nucleotide sequence ID" value="NZ_AYZO01000019.1"/>
</dbReference>
<reference evidence="2 4" key="1">
    <citation type="submission" date="2012-06" db="EMBL/GenBank/DDBJ databases">
        <title>Draft genome sequence of Lactobacillus gigeriorum CRBIP 24.85T, isolated from chicken crop.</title>
        <authorList>
            <person name="Cousin S."/>
            <person name="Ma L."/>
            <person name="Creno S."/>
            <person name="Clermont D."/>
            <person name="Loux V."/>
            <person name="Bizet C."/>
            <person name="Bouchier C."/>
        </authorList>
    </citation>
    <scope>NUCLEOTIDE SEQUENCE [LARGE SCALE GENOMIC DNA]</scope>
    <source>
        <strain evidence="4">CRBIP 24.85T</strain>
        <strain evidence="2">Type strain: CRBIP 24.85</strain>
    </source>
</reference>
<dbReference type="Proteomes" id="UP000009326">
    <property type="component" value="Unassembled WGS sequence"/>
</dbReference>
<organism evidence="2 4">
    <name type="scientific">Lactobacillus gigeriorum DSM 23908 = CRBIP 24.85</name>
    <dbReference type="NCBI Taxonomy" id="1423751"/>
    <lineage>
        <taxon>Bacteria</taxon>
        <taxon>Bacillati</taxon>
        <taxon>Bacillota</taxon>
        <taxon>Bacilli</taxon>
        <taxon>Lactobacillales</taxon>
        <taxon>Lactobacillaceae</taxon>
        <taxon>Lactobacillus</taxon>
    </lineage>
</organism>
<dbReference type="EMBL" id="CAKC01000009">
    <property type="protein sequence ID" value="CCI86280.1"/>
    <property type="molecule type" value="Genomic_DNA"/>
</dbReference>
<dbReference type="Gene3D" id="2.70.98.10">
    <property type="match status" value="1"/>
</dbReference>
<proteinExistence type="predicted"/>
<dbReference type="PATRIC" id="fig|1423751.3.peg.605"/>
<dbReference type="PANTHER" id="PTHR12143:SF43">
    <property type="entry name" value="PUTATIVE-RELATED"/>
    <property type="match status" value="1"/>
</dbReference>
<dbReference type="Gene3D" id="3.30.2080.10">
    <property type="entry name" value="GH92 mannosidase domain"/>
    <property type="match status" value="1"/>
</dbReference>
<name>I7JZH7_9LACO</name>
<feature type="domain" description="Glycosyl hydrolase family 92" evidence="1">
    <location>
        <begin position="212"/>
        <end position="680"/>
    </location>
</feature>
<keyword evidence="5" id="KW-1185">Reference proteome</keyword>
<dbReference type="Proteomes" id="UP000051521">
    <property type="component" value="Unassembled WGS sequence"/>
</dbReference>
<reference evidence="3 5" key="2">
    <citation type="journal article" date="2015" name="Genome Announc.">
        <title>Expanding the biotechnology potential of lactobacilli through comparative genomics of 213 strains and associated genera.</title>
        <authorList>
            <person name="Sun Z."/>
            <person name="Harris H.M."/>
            <person name="McCann A."/>
            <person name="Guo C."/>
            <person name="Argimon S."/>
            <person name="Zhang W."/>
            <person name="Yang X."/>
            <person name="Jeffery I.B."/>
            <person name="Cooney J.C."/>
            <person name="Kagawa T.F."/>
            <person name="Liu W."/>
            <person name="Song Y."/>
            <person name="Salvetti E."/>
            <person name="Wrobel A."/>
            <person name="Rasinkangas P."/>
            <person name="Parkhill J."/>
            <person name="Rea M.C."/>
            <person name="O'Sullivan O."/>
            <person name="Ritari J."/>
            <person name="Douillard F.P."/>
            <person name="Paul Ross R."/>
            <person name="Yang R."/>
            <person name="Briner A.E."/>
            <person name="Felis G.E."/>
            <person name="de Vos W.M."/>
            <person name="Barrangou R."/>
            <person name="Klaenhammer T.R."/>
            <person name="Caufield P.W."/>
            <person name="Cui Y."/>
            <person name="Zhang H."/>
            <person name="O'Toole P.W."/>
        </authorList>
    </citation>
    <scope>NUCLEOTIDE SEQUENCE [LARGE SCALE GENOMIC DNA]</scope>
    <source>
        <strain evidence="3 5">DSM 23908</strain>
    </source>
</reference>
<dbReference type="STRING" id="1423751.FC38_GL000582"/>
<dbReference type="GO" id="GO:0000224">
    <property type="term" value="F:peptide-N4-(N-acetyl-beta-glucosaminyl)asparagine amidase activity"/>
    <property type="evidence" value="ECO:0007669"/>
    <property type="project" value="TreeGrafter"/>
</dbReference>
<evidence type="ECO:0000313" key="2">
    <source>
        <dbReference type="EMBL" id="CCI86280.1"/>
    </source>
</evidence>
<dbReference type="GO" id="GO:0006516">
    <property type="term" value="P:glycoprotein catabolic process"/>
    <property type="evidence" value="ECO:0007669"/>
    <property type="project" value="TreeGrafter"/>
</dbReference>
<dbReference type="SUPFAM" id="SSF48208">
    <property type="entry name" value="Six-hairpin glycosidases"/>
    <property type="match status" value="1"/>
</dbReference>
<evidence type="ECO:0000313" key="4">
    <source>
        <dbReference type="Proteomes" id="UP000009326"/>
    </source>
</evidence>
<comment type="caution">
    <text evidence="2">The sequence shown here is derived from an EMBL/GenBank/DDBJ whole genome shotgun (WGS) entry which is preliminary data.</text>
</comment>
<dbReference type="InterPro" id="IPR008928">
    <property type="entry name" value="6-hairpin_glycosidase_sf"/>
</dbReference>
<evidence type="ECO:0000313" key="5">
    <source>
        <dbReference type="Proteomes" id="UP000051521"/>
    </source>
</evidence>
<dbReference type="PANTHER" id="PTHR12143">
    <property type="entry name" value="PEPTIDE N-GLYCANASE PNGASE -RELATED"/>
    <property type="match status" value="1"/>
</dbReference>
<dbReference type="NCBIfam" id="TIGR01180">
    <property type="entry name" value="aman2_put"/>
    <property type="match status" value="1"/>
</dbReference>
<gene>
    <name evidence="2" type="ORF">BN52_06305</name>
    <name evidence="3" type="ORF">FC38_GL000582</name>
</gene>
<sequence>MHLTDIDTRVGSKSRYEFSHGNTLPLTGVPFGMNYLAVATTDQDTSWWFDPELPYFAGLHITHQPSPWIGDFQAFTMRFKTRDDRELDDYRPQDAIFRPDLIQLTSLSQQLLIRATNDRFGGKIQLTNFSNRPSKLIIEGKKVQLISASDQEVIFSSNNFAGSEDPHFTMYTALHGKFGAVKLVTTTELKKIIIVLNDENLTYATSFISQEQAKFNLSQLTLMSFSDLHQQVVAAWEEKLNLIRISDHDQNKVKTFYTNLYRSLLFPTQFYEVTSEGQEVHYSTTEKKVLPGKMYTNVGFWDVYRTNFPLYGLLLPRDFHDFMEGFLNSTKENGYLPRWLSPDERGMMPGTMLDVLVADAAVKELAPDLLEDYLEGMLKGAESSSKDSKYGREGLEEYKKLGYVSTNYPESVNKTLDYAYSDWAIGQVLQKLGRELEAQKYLKRALNYRNLFNPEIGLMNPKDDQGNFVPINTTDWGNGFTEGSSWQNSFNVFQDVVGLIKLYGSKAAFTAQLTKLVNQPALYQVGSYGQVIHEMREMIAQPYGQLAISNQPSFHLPYLFALADAPHQTEILVKQLCTSFNATFAGYPGDEDNGSMASWYLFSSLGFYPSAPGVGTYIFGIPSFDYVEIALPNEKTLTLITENNNEVNNYVAKRTFNGNKVEQTISQQDLLKGGTLITSLSLLPE</sequence>
<dbReference type="InterPro" id="IPR005887">
    <property type="entry name" value="GH92_a_mannosidase_put"/>
</dbReference>
<dbReference type="Pfam" id="PF07971">
    <property type="entry name" value="Glyco_hydro_92"/>
    <property type="match status" value="1"/>
</dbReference>
<accession>I7JZH7</accession>